<proteinExistence type="predicted"/>
<dbReference type="GO" id="GO:0006412">
    <property type="term" value="P:translation"/>
    <property type="evidence" value="ECO:0007669"/>
    <property type="project" value="UniProtKB-KW"/>
</dbReference>
<sequence>MQLLQKVLFELLAMGGTVKDLIEKKDLVQIVDPVEIEKMVEKVIAENPKQVEQYQGGKTNYKVFSPARCLKYNHYFCKQATKRRYSSESERSYCKQTSRKTSKSNLVRKMELWEREQERTDNISFFPLRQL</sequence>
<evidence type="ECO:0000256" key="2">
    <source>
        <dbReference type="ARBA" id="ARBA00022741"/>
    </source>
</evidence>
<evidence type="ECO:0000256" key="4">
    <source>
        <dbReference type="ARBA" id="ARBA00022917"/>
    </source>
</evidence>
<name>A0AAN9QZM6_PHACN</name>
<keyword evidence="7" id="KW-1185">Reference proteome</keyword>
<evidence type="ECO:0000256" key="3">
    <source>
        <dbReference type="ARBA" id="ARBA00022840"/>
    </source>
</evidence>
<keyword evidence="3" id="KW-0067">ATP-binding</keyword>
<feature type="domain" description="Asn/Gln amidotransferase" evidence="5">
    <location>
        <begin position="4"/>
        <end position="60"/>
    </location>
</feature>
<protein>
    <recommendedName>
        <fullName evidence="5">Asn/Gln amidotransferase domain-containing protein</fullName>
    </recommendedName>
</protein>
<gene>
    <name evidence="6" type="ORF">VNO80_18667</name>
</gene>
<accession>A0AAN9QZM6</accession>
<dbReference type="AlphaFoldDB" id="A0AAN9QZM6"/>
<dbReference type="Proteomes" id="UP001374584">
    <property type="component" value="Unassembled WGS sequence"/>
</dbReference>
<reference evidence="6 7" key="1">
    <citation type="submission" date="2024-01" db="EMBL/GenBank/DDBJ databases">
        <title>The genomes of 5 underutilized Papilionoideae crops provide insights into root nodulation and disease resistanc.</title>
        <authorList>
            <person name="Jiang F."/>
        </authorList>
    </citation>
    <scope>NUCLEOTIDE SEQUENCE [LARGE SCALE GENOMIC DNA]</scope>
    <source>
        <strain evidence="6">JINMINGXINNONG_FW02</strain>
        <tissue evidence="6">Leaves</tissue>
    </source>
</reference>
<dbReference type="Gene3D" id="1.10.10.410">
    <property type="match status" value="1"/>
</dbReference>
<evidence type="ECO:0000313" key="6">
    <source>
        <dbReference type="EMBL" id="KAK7353226.1"/>
    </source>
</evidence>
<keyword evidence="1" id="KW-0436">Ligase</keyword>
<dbReference type="Pfam" id="PF02637">
    <property type="entry name" value="GatB_Yqey"/>
    <property type="match status" value="1"/>
</dbReference>
<comment type="caution">
    <text evidence="6">The sequence shown here is derived from an EMBL/GenBank/DDBJ whole genome shotgun (WGS) entry which is preliminary data.</text>
</comment>
<keyword evidence="4" id="KW-0648">Protein biosynthesis</keyword>
<evidence type="ECO:0000256" key="1">
    <source>
        <dbReference type="ARBA" id="ARBA00022598"/>
    </source>
</evidence>
<keyword evidence="2" id="KW-0547">Nucleotide-binding</keyword>
<organism evidence="6 7">
    <name type="scientific">Phaseolus coccineus</name>
    <name type="common">Scarlet runner bean</name>
    <name type="synonym">Phaseolus multiflorus</name>
    <dbReference type="NCBI Taxonomy" id="3886"/>
    <lineage>
        <taxon>Eukaryota</taxon>
        <taxon>Viridiplantae</taxon>
        <taxon>Streptophyta</taxon>
        <taxon>Embryophyta</taxon>
        <taxon>Tracheophyta</taxon>
        <taxon>Spermatophyta</taxon>
        <taxon>Magnoliopsida</taxon>
        <taxon>eudicotyledons</taxon>
        <taxon>Gunneridae</taxon>
        <taxon>Pentapetalae</taxon>
        <taxon>rosids</taxon>
        <taxon>fabids</taxon>
        <taxon>Fabales</taxon>
        <taxon>Fabaceae</taxon>
        <taxon>Papilionoideae</taxon>
        <taxon>50 kb inversion clade</taxon>
        <taxon>NPAAA clade</taxon>
        <taxon>indigoferoid/millettioid clade</taxon>
        <taxon>Phaseoleae</taxon>
        <taxon>Phaseolus</taxon>
    </lineage>
</organism>
<evidence type="ECO:0000259" key="5">
    <source>
        <dbReference type="Pfam" id="PF02637"/>
    </source>
</evidence>
<dbReference type="GO" id="GO:0005524">
    <property type="term" value="F:ATP binding"/>
    <property type="evidence" value="ECO:0007669"/>
    <property type="project" value="UniProtKB-KW"/>
</dbReference>
<dbReference type="GO" id="GO:0016884">
    <property type="term" value="F:carbon-nitrogen ligase activity, with glutamine as amido-N-donor"/>
    <property type="evidence" value="ECO:0007669"/>
    <property type="project" value="InterPro"/>
</dbReference>
<dbReference type="EMBL" id="JAYMYR010000007">
    <property type="protein sequence ID" value="KAK7353226.1"/>
    <property type="molecule type" value="Genomic_DNA"/>
</dbReference>
<evidence type="ECO:0000313" key="7">
    <source>
        <dbReference type="Proteomes" id="UP001374584"/>
    </source>
</evidence>
<dbReference type="InterPro" id="IPR023168">
    <property type="entry name" value="GatB_Yqey_C_2"/>
</dbReference>
<dbReference type="InterPro" id="IPR018027">
    <property type="entry name" value="Asn/Gln_amidotransferase"/>
</dbReference>